<dbReference type="OrthoDB" id="7281890at2"/>
<dbReference type="RefSeq" id="WP_069315433.1">
    <property type="nucleotide sequence ID" value="NZ_CAWNQJ010000090.1"/>
</dbReference>
<dbReference type="Proteomes" id="UP000094600">
    <property type="component" value="Chromosome"/>
</dbReference>
<dbReference type="STRING" id="351679.A9255_03195"/>
<name>A0A2G0Q2J4_XENHO</name>
<dbReference type="AlphaFoldDB" id="A0A2G0Q2J4"/>
<sequence>MARKETFITIDTDNRDKGKVFFIQEMAASQAEWWAMRALMAMGKGGVEIPDNLRQMGMAAMAVEGLKAISHIPPDDAKPLLDELMSCIQAVPNPANKEVRRALVENDIDEISTRLKLRGEVFKLHVDFFDTASR</sequence>
<evidence type="ECO:0000313" key="2">
    <source>
        <dbReference type="EMBL" id="PHM53438.1"/>
    </source>
</evidence>
<proteinExistence type="predicted"/>
<dbReference type="EMBL" id="CP016176">
    <property type="protein sequence ID" value="AOM39681.1"/>
    <property type="molecule type" value="Genomic_DNA"/>
</dbReference>
<evidence type="ECO:0000313" key="1">
    <source>
        <dbReference type="EMBL" id="AOM39681.1"/>
    </source>
</evidence>
<dbReference type="KEGG" id="xho:A9255_03195"/>
<evidence type="ECO:0000313" key="4">
    <source>
        <dbReference type="Proteomes" id="UP000225433"/>
    </source>
</evidence>
<evidence type="ECO:0000313" key="3">
    <source>
        <dbReference type="Proteomes" id="UP000094600"/>
    </source>
</evidence>
<keyword evidence="3" id="KW-1185">Reference proteome</keyword>
<dbReference type="EMBL" id="NJAI01000006">
    <property type="protein sequence ID" value="PHM53438.1"/>
    <property type="molecule type" value="Genomic_DNA"/>
</dbReference>
<dbReference type="Proteomes" id="UP000225433">
    <property type="component" value="Unassembled WGS sequence"/>
</dbReference>
<gene>
    <name evidence="1" type="ORF">A9255_03195</name>
    <name evidence="2" type="ORF">Xhom_03436</name>
</gene>
<reference evidence="1 3" key="1">
    <citation type="submission" date="2016-06" db="EMBL/GenBank/DDBJ databases">
        <title>Bacterial characters and pathogenicity of Xenorhabdus hominickii from an entomopathogenic nematode, Steinernema monticolum.</title>
        <authorList>
            <person name="Park Y."/>
            <person name="Kim Y."/>
        </authorList>
    </citation>
    <scope>NUCLEOTIDE SEQUENCE [LARGE SCALE GENOMIC DNA]</scope>
    <source>
        <strain evidence="1 3">ANU1</strain>
    </source>
</reference>
<organism evidence="2 4">
    <name type="scientific">Xenorhabdus hominickii</name>
    <dbReference type="NCBI Taxonomy" id="351679"/>
    <lineage>
        <taxon>Bacteria</taxon>
        <taxon>Pseudomonadati</taxon>
        <taxon>Pseudomonadota</taxon>
        <taxon>Gammaproteobacteria</taxon>
        <taxon>Enterobacterales</taxon>
        <taxon>Morganellaceae</taxon>
        <taxon>Xenorhabdus</taxon>
    </lineage>
</organism>
<accession>A0A2G0Q2J4</accession>
<reference evidence="2 4" key="2">
    <citation type="journal article" date="2017" name="Nat. Microbiol.">
        <title>Natural product diversity associated with the nematode symbionts Photorhabdus and Xenorhabdus.</title>
        <authorList>
            <person name="Tobias N.J."/>
            <person name="Wolff H."/>
            <person name="Djahanschiri B."/>
            <person name="Grundmann F."/>
            <person name="Kronenwerth M."/>
            <person name="Shi Y.M."/>
            <person name="Simonyi S."/>
            <person name="Grun P."/>
            <person name="Shapiro-Ilan D."/>
            <person name="Pidot S.J."/>
            <person name="Stinear T.P."/>
            <person name="Ebersberger I."/>
            <person name="Bode H.B."/>
        </authorList>
    </citation>
    <scope>NUCLEOTIDE SEQUENCE [LARGE SCALE GENOMIC DNA]</scope>
    <source>
        <strain evidence="2 4">DSM 17903</strain>
    </source>
</reference>
<protein>
    <submittedName>
        <fullName evidence="2">Uncharacterized protein</fullName>
    </submittedName>
</protein>